<feature type="domain" description="Amino acid permease/ SLC12A" evidence="9">
    <location>
        <begin position="41"/>
        <end position="448"/>
    </location>
</feature>
<evidence type="ECO:0000256" key="8">
    <source>
        <dbReference type="SAM" id="Phobius"/>
    </source>
</evidence>
<gene>
    <name evidence="10" type="ORF">GCM10010968_16910</name>
</gene>
<evidence type="ECO:0000256" key="5">
    <source>
        <dbReference type="ARBA" id="ARBA00022989"/>
    </source>
</evidence>
<evidence type="ECO:0000256" key="6">
    <source>
        <dbReference type="ARBA" id="ARBA00023136"/>
    </source>
</evidence>
<dbReference type="RefSeq" id="WP_229679562.1">
    <property type="nucleotide sequence ID" value="NZ_BAABBD010000002.1"/>
</dbReference>
<dbReference type="Pfam" id="PF00324">
    <property type="entry name" value="AA_permease"/>
    <property type="match status" value="1"/>
</dbReference>
<evidence type="ECO:0000256" key="4">
    <source>
        <dbReference type="ARBA" id="ARBA00022970"/>
    </source>
</evidence>
<feature type="transmembrane region" description="Helical" evidence="8">
    <location>
        <begin position="356"/>
        <end position="377"/>
    </location>
</feature>
<dbReference type="EMBL" id="BMLM01000001">
    <property type="protein sequence ID" value="GGN84741.1"/>
    <property type="molecule type" value="Genomic_DNA"/>
</dbReference>
<reference evidence="11" key="1">
    <citation type="journal article" date="2019" name="Int. J. Syst. Evol. Microbiol.">
        <title>The Global Catalogue of Microorganisms (GCM) 10K type strain sequencing project: providing services to taxonomists for standard genome sequencing and annotation.</title>
        <authorList>
            <consortium name="The Broad Institute Genomics Platform"/>
            <consortium name="The Broad Institute Genome Sequencing Center for Infectious Disease"/>
            <person name="Wu L."/>
            <person name="Ma J."/>
        </authorList>
    </citation>
    <scope>NUCLEOTIDE SEQUENCE [LARGE SCALE GENOMIC DNA]</scope>
    <source>
        <strain evidence="11">CGMCC 1.6960</strain>
    </source>
</reference>
<proteinExistence type="predicted"/>
<feature type="transmembrane region" description="Helical" evidence="8">
    <location>
        <begin position="263"/>
        <end position="282"/>
    </location>
</feature>
<evidence type="ECO:0000313" key="10">
    <source>
        <dbReference type="EMBL" id="GGN84741.1"/>
    </source>
</evidence>
<dbReference type="PANTHER" id="PTHR43495:SF5">
    <property type="entry name" value="GAMMA-AMINOBUTYRIC ACID PERMEASE"/>
    <property type="match status" value="1"/>
</dbReference>
<name>A0ABQ2KIZ0_9MICO</name>
<keyword evidence="4" id="KW-0029">Amino-acid transport</keyword>
<evidence type="ECO:0000313" key="11">
    <source>
        <dbReference type="Proteomes" id="UP000626982"/>
    </source>
</evidence>
<comment type="subcellular location">
    <subcellularLocation>
        <location evidence="1">Membrane</location>
        <topology evidence="1">Multi-pass membrane protein</topology>
    </subcellularLocation>
</comment>
<sequence>MARIPGTGGRRSRYDHPVSPETSSGLVLQEPGPSKKLRSRHVTMITLGGIIGASLFVGSANIIKSVGPAATLSYLIGGLLVFLAMRMLGEMAAARPAVGSFMEYARVGLGNWAAYIVGWLYWYFWVGVIAYEAVVGGGMLNAWFPALPAWAGSLILLAIFVTTNLISLRSFGETEFWLASIKVVAIVVFLVVGALFAFGLWPNATISIDNLWVNDGFMPNGFGVVISSVALVLFSYFGTEIAVMAAAESENPAKGIRQAAHTVIWRVMLFYVGAVLVIVTIVPWDELPSPDVIAPFSYVFDLFGVPGAETIMSIVIFTAVISVLNSGTYSASRMFAALAEQRLAPRAVAKRSKRGVPVLAVIASTIGGLVATVVNFLAPSSGIYEFIMNSTGLVALFVYVFIAVTQWRLRSRMTQEEKDALTLKVWLFPWLNVLVILGAIGIVGIMLTTEGGRTQVLTSFIAAGALVLFWPIVRRNLKAAGIRDGDAADPALAGAPAAAEAGPLRAAAEVDEEEQRAAGRAEHQ</sequence>
<comment type="caution">
    <text evidence="10">The sequence shown here is derived from an EMBL/GenBank/DDBJ whole genome shotgun (WGS) entry which is preliminary data.</text>
</comment>
<evidence type="ECO:0000256" key="3">
    <source>
        <dbReference type="ARBA" id="ARBA00022692"/>
    </source>
</evidence>
<keyword evidence="5 8" id="KW-1133">Transmembrane helix</keyword>
<feature type="transmembrane region" description="Helical" evidence="8">
    <location>
        <begin position="302"/>
        <end position="324"/>
    </location>
</feature>
<evidence type="ECO:0000256" key="7">
    <source>
        <dbReference type="SAM" id="MobiDB-lite"/>
    </source>
</evidence>
<feature type="transmembrane region" description="Helical" evidence="8">
    <location>
        <begin position="221"/>
        <end position="243"/>
    </location>
</feature>
<feature type="transmembrane region" description="Helical" evidence="8">
    <location>
        <begin position="383"/>
        <end position="404"/>
    </location>
</feature>
<feature type="transmembrane region" description="Helical" evidence="8">
    <location>
        <begin position="42"/>
        <end position="63"/>
    </location>
</feature>
<keyword evidence="3 8" id="KW-0812">Transmembrane</keyword>
<dbReference type="InterPro" id="IPR004841">
    <property type="entry name" value="AA-permease/SLC12A_dom"/>
</dbReference>
<evidence type="ECO:0000259" key="9">
    <source>
        <dbReference type="Pfam" id="PF00324"/>
    </source>
</evidence>
<feature type="transmembrane region" description="Helical" evidence="8">
    <location>
        <begin position="454"/>
        <end position="473"/>
    </location>
</feature>
<feature type="transmembrane region" description="Helical" evidence="8">
    <location>
        <begin position="109"/>
        <end position="131"/>
    </location>
</feature>
<dbReference type="Proteomes" id="UP000626982">
    <property type="component" value="Unassembled WGS sequence"/>
</dbReference>
<feature type="compositionally biased region" description="Basic and acidic residues" evidence="7">
    <location>
        <begin position="515"/>
        <end position="524"/>
    </location>
</feature>
<keyword evidence="6 8" id="KW-0472">Membrane</keyword>
<keyword evidence="11" id="KW-1185">Reference proteome</keyword>
<protein>
    <submittedName>
        <fullName evidence="10">Gamma-aminobutyrate permease</fullName>
    </submittedName>
</protein>
<organism evidence="10 11">
    <name type="scientific">Agrococcus terreus</name>
    <dbReference type="NCBI Taxonomy" id="574649"/>
    <lineage>
        <taxon>Bacteria</taxon>
        <taxon>Bacillati</taxon>
        <taxon>Actinomycetota</taxon>
        <taxon>Actinomycetes</taxon>
        <taxon>Micrococcales</taxon>
        <taxon>Microbacteriaceae</taxon>
        <taxon>Agrococcus</taxon>
    </lineage>
</organism>
<feature type="transmembrane region" description="Helical" evidence="8">
    <location>
        <begin position="143"/>
        <end position="166"/>
    </location>
</feature>
<feature type="transmembrane region" description="Helical" evidence="8">
    <location>
        <begin position="178"/>
        <end position="201"/>
    </location>
</feature>
<feature type="transmembrane region" description="Helical" evidence="8">
    <location>
        <begin position="425"/>
        <end position="448"/>
    </location>
</feature>
<evidence type="ECO:0000256" key="2">
    <source>
        <dbReference type="ARBA" id="ARBA00022448"/>
    </source>
</evidence>
<evidence type="ECO:0000256" key="1">
    <source>
        <dbReference type="ARBA" id="ARBA00004141"/>
    </source>
</evidence>
<accession>A0ABQ2KIZ0</accession>
<feature type="transmembrane region" description="Helical" evidence="8">
    <location>
        <begin position="69"/>
        <end position="88"/>
    </location>
</feature>
<feature type="region of interest" description="Disordered" evidence="7">
    <location>
        <begin position="500"/>
        <end position="524"/>
    </location>
</feature>
<dbReference type="Gene3D" id="1.20.1740.10">
    <property type="entry name" value="Amino acid/polyamine transporter I"/>
    <property type="match status" value="1"/>
</dbReference>
<feature type="region of interest" description="Disordered" evidence="7">
    <location>
        <begin position="1"/>
        <end position="35"/>
    </location>
</feature>
<dbReference type="PANTHER" id="PTHR43495">
    <property type="entry name" value="GABA PERMEASE"/>
    <property type="match status" value="1"/>
</dbReference>
<keyword evidence="2" id="KW-0813">Transport</keyword>
<dbReference type="PIRSF" id="PIRSF006060">
    <property type="entry name" value="AA_transporter"/>
    <property type="match status" value="1"/>
</dbReference>